<sequence>MRLSNIFNYIVLLISTQFVFADYTVVQSSEQALYYFESASLDGAQLEADDWLVARNG</sequence>
<keyword evidence="1" id="KW-1133">Transmembrane helix</keyword>
<keyword evidence="1" id="KW-0472">Membrane</keyword>
<accession>A0A383CYF3</accession>
<gene>
    <name evidence="2" type="ORF">METZ01_LOCUS489893</name>
</gene>
<organism evidence="2">
    <name type="scientific">marine metagenome</name>
    <dbReference type="NCBI Taxonomy" id="408172"/>
    <lineage>
        <taxon>unclassified sequences</taxon>
        <taxon>metagenomes</taxon>
        <taxon>ecological metagenomes</taxon>
    </lineage>
</organism>
<feature type="non-terminal residue" evidence="2">
    <location>
        <position position="57"/>
    </location>
</feature>
<feature type="transmembrane region" description="Helical" evidence="1">
    <location>
        <begin position="6"/>
        <end position="26"/>
    </location>
</feature>
<reference evidence="2" key="1">
    <citation type="submission" date="2018-05" db="EMBL/GenBank/DDBJ databases">
        <authorList>
            <person name="Lanie J.A."/>
            <person name="Ng W.-L."/>
            <person name="Kazmierczak K.M."/>
            <person name="Andrzejewski T.M."/>
            <person name="Davidsen T.M."/>
            <person name="Wayne K.J."/>
            <person name="Tettelin H."/>
            <person name="Glass J.I."/>
            <person name="Rusch D."/>
            <person name="Podicherti R."/>
            <person name="Tsui H.-C.T."/>
            <person name="Winkler M.E."/>
        </authorList>
    </citation>
    <scope>NUCLEOTIDE SEQUENCE</scope>
</reference>
<evidence type="ECO:0000313" key="2">
    <source>
        <dbReference type="EMBL" id="SVE37039.1"/>
    </source>
</evidence>
<evidence type="ECO:0000256" key="1">
    <source>
        <dbReference type="SAM" id="Phobius"/>
    </source>
</evidence>
<keyword evidence="1" id="KW-0812">Transmembrane</keyword>
<proteinExistence type="predicted"/>
<dbReference type="EMBL" id="UINC01212626">
    <property type="protein sequence ID" value="SVE37039.1"/>
    <property type="molecule type" value="Genomic_DNA"/>
</dbReference>
<protein>
    <submittedName>
        <fullName evidence="2">Uncharacterized protein</fullName>
    </submittedName>
</protein>
<dbReference type="AlphaFoldDB" id="A0A383CYF3"/>
<name>A0A383CYF3_9ZZZZ</name>